<dbReference type="Proteomes" id="UP001160483">
    <property type="component" value="Unassembled WGS sequence"/>
</dbReference>
<evidence type="ECO:0000313" key="2">
    <source>
        <dbReference type="Proteomes" id="UP001160483"/>
    </source>
</evidence>
<gene>
    <name evidence="1" type="ORF">PBS003_LOCUS5363</name>
</gene>
<evidence type="ECO:0000313" key="1">
    <source>
        <dbReference type="EMBL" id="CAH0478674.1"/>
    </source>
</evidence>
<proteinExistence type="predicted"/>
<name>A0AAU9L2B2_9STRA</name>
<dbReference type="EMBL" id="CAKKTJ010000269">
    <property type="protein sequence ID" value="CAH0478674.1"/>
    <property type="molecule type" value="Genomic_DNA"/>
</dbReference>
<organism evidence="1 2">
    <name type="scientific">Peronospora belbahrii</name>
    <dbReference type="NCBI Taxonomy" id="622444"/>
    <lineage>
        <taxon>Eukaryota</taxon>
        <taxon>Sar</taxon>
        <taxon>Stramenopiles</taxon>
        <taxon>Oomycota</taxon>
        <taxon>Peronosporomycetes</taxon>
        <taxon>Peronosporales</taxon>
        <taxon>Peronosporaceae</taxon>
        <taxon>Peronospora</taxon>
    </lineage>
</organism>
<accession>A0AAU9L2B2</accession>
<dbReference type="AlphaFoldDB" id="A0AAU9L2B2"/>
<protein>
    <submittedName>
        <fullName evidence="1">Uncharacterized protein</fullName>
    </submittedName>
</protein>
<reference evidence="1" key="1">
    <citation type="submission" date="2021-11" db="EMBL/GenBank/DDBJ databases">
        <authorList>
            <person name="Islam A."/>
            <person name="Islam S."/>
            <person name="Flora M.S."/>
            <person name="Rahman M."/>
            <person name="Ziaur R.M."/>
            <person name="Epstein J.H."/>
            <person name="Hassan M."/>
            <person name="Klassen M."/>
            <person name="Woodard K."/>
            <person name="Webb A."/>
            <person name="Webby R.J."/>
            <person name="El Zowalaty M.E."/>
        </authorList>
    </citation>
    <scope>NUCLEOTIDE SEQUENCE</scope>
    <source>
        <strain evidence="1">Pbs3</strain>
    </source>
</reference>
<comment type="caution">
    <text evidence="1">The sequence shown here is derived from an EMBL/GenBank/DDBJ whole genome shotgun (WGS) entry which is preliminary data.</text>
</comment>
<sequence length="162" mass="17854">MAEEAQNEEMCKNCWKWSEMSGKNHRTVTILCPIMNCSQGRFVAKTGATCFKNGFFTLCIGVEAAKVTFLLAWIKAPTAIGKSSSPLTALTSALQAYLNCEAKGNSRRSFAQSPSTVEAAAFTAEATPFECSTYRQTSWTSEQCESRYPYPTECIAAHKSRF</sequence>